<dbReference type="InterPro" id="IPR058917">
    <property type="entry name" value="RESC6_dom"/>
</dbReference>
<sequence>MAKIQSFGNQDLSNTSWAFAKMAVSNAMMMTAIGKKLVTMVKDLIPQDLANTAWAFATLGLPDSDLMDQILLEVIAKVSDFSTQNLANTAWAYAKLGLWNERLMQTLSLAIVRKAMLLAHVLQSKTSMGRAWPMWPGLTQYWASGKRLSEALLAASLEKIAAQEFGAQDCDTYKNTELANLAFSFDVTGDEDRLRAFLEAAVPRFLSVDGFSDAAASTELANIVARHRFRSRGAEELDVEFRQRFFHPVLRALQKCATPGGDSVEESDKIVEELAEEVTTAGLTNFGYVYARQAMQELGFRICDGSERPEWVMEARALARSQLEEWRIPGTENIVAVISYELHYSGEVLRREPTVVTSGWAEGVHDEVKAMLRPVDARGWSCESYSERVALLELIEAARCRFGDESVSELTGWVRMYHSHHTSVTGLGVFCQFRRHVPKVSLDLDFDGAWYTWAGNPRPLTMLSDEESLYYYG</sequence>
<dbReference type="AlphaFoldDB" id="A0A813BXS2"/>
<evidence type="ECO:0000313" key="2">
    <source>
        <dbReference type="EMBL" id="CAE7921642.1"/>
    </source>
</evidence>
<dbReference type="InterPro" id="IPR050870">
    <property type="entry name" value="FAST_kinase"/>
</dbReference>
<dbReference type="GO" id="GO:0035770">
    <property type="term" value="C:ribonucleoprotein granule"/>
    <property type="evidence" value="ECO:0007669"/>
    <property type="project" value="TreeGrafter"/>
</dbReference>
<comment type="caution">
    <text evidence="2">The sequence shown here is derived from an EMBL/GenBank/DDBJ whole genome shotgun (WGS) entry which is preliminary data.</text>
</comment>
<reference evidence="2" key="1">
    <citation type="submission" date="2021-02" db="EMBL/GenBank/DDBJ databases">
        <authorList>
            <person name="Dougan E. K."/>
            <person name="Rhodes N."/>
            <person name="Thang M."/>
            <person name="Chan C."/>
        </authorList>
    </citation>
    <scope>NUCLEOTIDE SEQUENCE</scope>
</reference>
<protein>
    <recommendedName>
        <fullName evidence="1">RNA-editing substrate-binding complex 6 protein domain-containing protein</fullName>
    </recommendedName>
</protein>
<dbReference type="PANTHER" id="PTHR21228:SF40">
    <property type="entry name" value="LD45607P"/>
    <property type="match status" value="1"/>
</dbReference>
<dbReference type="PANTHER" id="PTHR21228">
    <property type="entry name" value="FAST LEU-RICH DOMAIN-CONTAINING"/>
    <property type="match status" value="1"/>
</dbReference>
<keyword evidence="3" id="KW-1185">Reference proteome</keyword>
<dbReference type="EMBL" id="CAJNJA010078108">
    <property type="protein sequence ID" value="CAE7921642.1"/>
    <property type="molecule type" value="Genomic_DNA"/>
</dbReference>
<evidence type="ECO:0000259" key="1">
    <source>
        <dbReference type="Pfam" id="PF26188"/>
    </source>
</evidence>
<evidence type="ECO:0000313" key="3">
    <source>
        <dbReference type="Proteomes" id="UP000601435"/>
    </source>
</evidence>
<dbReference type="OrthoDB" id="431290at2759"/>
<dbReference type="GO" id="GO:0005759">
    <property type="term" value="C:mitochondrial matrix"/>
    <property type="evidence" value="ECO:0007669"/>
    <property type="project" value="TreeGrafter"/>
</dbReference>
<dbReference type="GO" id="GO:0000963">
    <property type="term" value="P:mitochondrial RNA processing"/>
    <property type="evidence" value="ECO:0007669"/>
    <property type="project" value="TreeGrafter"/>
</dbReference>
<feature type="domain" description="RNA-editing substrate-binding complex 6 protein" evidence="1">
    <location>
        <begin position="4"/>
        <end position="117"/>
    </location>
</feature>
<dbReference type="Proteomes" id="UP000601435">
    <property type="component" value="Unassembled WGS sequence"/>
</dbReference>
<dbReference type="GO" id="GO:0003723">
    <property type="term" value="F:RNA binding"/>
    <property type="evidence" value="ECO:0007669"/>
    <property type="project" value="TreeGrafter"/>
</dbReference>
<gene>
    <name evidence="2" type="ORF">SNEC2469_LOCUS31789</name>
</gene>
<organism evidence="2 3">
    <name type="scientific">Symbiodinium necroappetens</name>
    <dbReference type="NCBI Taxonomy" id="1628268"/>
    <lineage>
        <taxon>Eukaryota</taxon>
        <taxon>Sar</taxon>
        <taxon>Alveolata</taxon>
        <taxon>Dinophyceae</taxon>
        <taxon>Suessiales</taxon>
        <taxon>Symbiodiniaceae</taxon>
        <taxon>Symbiodinium</taxon>
    </lineage>
</organism>
<name>A0A813BXS2_9DINO</name>
<accession>A0A813BXS2</accession>
<dbReference type="Pfam" id="PF26188">
    <property type="entry name" value="RESC6"/>
    <property type="match status" value="1"/>
</dbReference>
<proteinExistence type="predicted"/>
<dbReference type="GO" id="GO:0044528">
    <property type="term" value="P:regulation of mitochondrial mRNA stability"/>
    <property type="evidence" value="ECO:0007669"/>
    <property type="project" value="TreeGrafter"/>
</dbReference>